<dbReference type="InParanoid" id="A0A0C3BLS1"/>
<dbReference type="STRING" id="765440.A0A0C3BLS1"/>
<protein>
    <submittedName>
        <fullName evidence="1">Uncharacterized protein</fullName>
    </submittedName>
</protein>
<gene>
    <name evidence="1" type="ORF">PILCRDRAFT_11260</name>
</gene>
<evidence type="ECO:0000313" key="2">
    <source>
        <dbReference type="Proteomes" id="UP000054166"/>
    </source>
</evidence>
<proteinExistence type="predicted"/>
<sequence>MTAAMVAKLHLIVEYDKYKRALKVVDDTRVRSDEFLKAAVKQLMLQSPSSNHRAVMNCTATYSSTSNATTAVNTSSTCTPDRVPALTSKERSLLVEHEGCFKCRRFYTMHKSADCPDGFPDKTSYVTLTNVDALAAKKKYRKKEKTTTTVAVIPIPAAVVMPSAILGDGSNDTHALTLGTKSDNNRLSDIST</sequence>
<dbReference type="HOGENOM" id="CLU_1441562_0_0_1"/>
<name>A0A0C3BLS1_PILCF</name>
<organism evidence="1 2">
    <name type="scientific">Piloderma croceum (strain F 1598)</name>
    <dbReference type="NCBI Taxonomy" id="765440"/>
    <lineage>
        <taxon>Eukaryota</taxon>
        <taxon>Fungi</taxon>
        <taxon>Dikarya</taxon>
        <taxon>Basidiomycota</taxon>
        <taxon>Agaricomycotina</taxon>
        <taxon>Agaricomycetes</taxon>
        <taxon>Agaricomycetidae</taxon>
        <taxon>Atheliales</taxon>
        <taxon>Atheliaceae</taxon>
        <taxon>Piloderma</taxon>
    </lineage>
</organism>
<dbReference type="AlphaFoldDB" id="A0A0C3BLS1"/>
<dbReference type="OrthoDB" id="2369050at2759"/>
<reference evidence="2" key="2">
    <citation type="submission" date="2015-01" db="EMBL/GenBank/DDBJ databases">
        <title>Evolutionary Origins and Diversification of the Mycorrhizal Mutualists.</title>
        <authorList>
            <consortium name="DOE Joint Genome Institute"/>
            <consortium name="Mycorrhizal Genomics Consortium"/>
            <person name="Kohler A."/>
            <person name="Kuo A."/>
            <person name="Nagy L.G."/>
            <person name="Floudas D."/>
            <person name="Copeland A."/>
            <person name="Barry K.W."/>
            <person name="Cichocki N."/>
            <person name="Veneault-Fourrey C."/>
            <person name="LaButti K."/>
            <person name="Lindquist E.A."/>
            <person name="Lipzen A."/>
            <person name="Lundell T."/>
            <person name="Morin E."/>
            <person name="Murat C."/>
            <person name="Riley R."/>
            <person name="Ohm R."/>
            <person name="Sun H."/>
            <person name="Tunlid A."/>
            <person name="Henrissat B."/>
            <person name="Grigoriev I.V."/>
            <person name="Hibbett D.S."/>
            <person name="Martin F."/>
        </authorList>
    </citation>
    <scope>NUCLEOTIDE SEQUENCE [LARGE SCALE GENOMIC DNA]</scope>
    <source>
        <strain evidence="2">F 1598</strain>
    </source>
</reference>
<evidence type="ECO:0000313" key="1">
    <source>
        <dbReference type="EMBL" id="KIM78267.1"/>
    </source>
</evidence>
<keyword evidence="2" id="KW-1185">Reference proteome</keyword>
<accession>A0A0C3BLS1</accession>
<reference evidence="1 2" key="1">
    <citation type="submission" date="2014-04" db="EMBL/GenBank/DDBJ databases">
        <authorList>
            <consortium name="DOE Joint Genome Institute"/>
            <person name="Kuo A."/>
            <person name="Tarkka M."/>
            <person name="Buscot F."/>
            <person name="Kohler A."/>
            <person name="Nagy L.G."/>
            <person name="Floudas D."/>
            <person name="Copeland A."/>
            <person name="Barry K.W."/>
            <person name="Cichocki N."/>
            <person name="Veneault-Fourrey C."/>
            <person name="LaButti K."/>
            <person name="Lindquist E.A."/>
            <person name="Lipzen A."/>
            <person name="Lundell T."/>
            <person name="Morin E."/>
            <person name="Murat C."/>
            <person name="Sun H."/>
            <person name="Tunlid A."/>
            <person name="Henrissat B."/>
            <person name="Grigoriev I.V."/>
            <person name="Hibbett D.S."/>
            <person name="Martin F."/>
            <person name="Nordberg H.P."/>
            <person name="Cantor M.N."/>
            <person name="Hua S.X."/>
        </authorList>
    </citation>
    <scope>NUCLEOTIDE SEQUENCE [LARGE SCALE GENOMIC DNA]</scope>
    <source>
        <strain evidence="1 2">F 1598</strain>
    </source>
</reference>
<dbReference type="Proteomes" id="UP000054166">
    <property type="component" value="Unassembled WGS sequence"/>
</dbReference>
<dbReference type="EMBL" id="KN833017">
    <property type="protein sequence ID" value="KIM78267.1"/>
    <property type="molecule type" value="Genomic_DNA"/>
</dbReference>